<evidence type="ECO:0000259" key="2">
    <source>
        <dbReference type="Pfam" id="PF00144"/>
    </source>
</evidence>
<dbReference type="EMBL" id="BOSL01000014">
    <property type="protein sequence ID" value="GIP54858.1"/>
    <property type="molecule type" value="Genomic_DNA"/>
</dbReference>
<dbReference type="Proteomes" id="UP000679992">
    <property type="component" value="Unassembled WGS sequence"/>
</dbReference>
<feature type="domain" description="Beta-lactamase-related" evidence="2">
    <location>
        <begin position="29"/>
        <end position="380"/>
    </location>
</feature>
<keyword evidence="4" id="KW-1185">Reference proteome</keyword>
<sequence>MNLTMSLHHGRLDATPEEAGFRQEALDRLDKLLGELIQDRKIQGASYLLARGGKTFAHTSMGSLRHTEFSGDLKPGSIRGIASVTKWFTMVAVLTLMEEGKLHLTQPIKDWIPEFDHRFYEKINITHLLTHTSGLAPDMGYFLEPYPVGWWDLEFAYAEDETEDDKEEKPRRSQKEEIAERKSRWIKAMLAGPPVCPPGEQWNYCTAGYILLGEIISRISGQSYEDYVYESILRPLGMEKTFFTVPEPLHDEVCVTNDWELQKLSRDKEPAWAGPRSGGGLFSTLEDLNKFGQMLLNKGTYNGARILGRKTVEMLSRVQVPGGLPAFGWGERQKDSEFGLGSSLGRVFDPYKPNTIFHEGAGRCALMVDPDEELVVAFFVPSIESWVPESIISVKNVIWSGLQ</sequence>
<dbReference type="PANTHER" id="PTHR43283:SF11">
    <property type="entry name" value="BETA-LACTAMASE-RELATED DOMAIN-CONTAINING PROTEIN"/>
    <property type="match status" value="1"/>
</dbReference>
<accession>A0ABQ4MFS3</accession>
<evidence type="ECO:0000313" key="4">
    <source>
        <dbReference type="Proteomes" id="UP000679992"/>
    </source>
</evidence>
<comment type="caution">
    <text evidence="3">The sequence shown here is derived from an EMBL/GenBank/DDBJ whole genome shotgun (WGS) entry which is preliminary data.</text>
</comment>
<dbReference type="InterPro" id="IPR012338">
    <property type="entry name" value="Beta-lactam/transpept-like"/>
</dbReference>
<name>A0ABQ4MFS3_9BACL</name>
<dbReference type="SUPFAM" id="SSF56601">
    <property type="entry name" value="beta-lactamase/transpeptidase-like"/>
    <property type="match status" value="1"/>
</dbReference>
<dbReference type="InterPro" id="IPR050789">
    <property type="entry name" value="Diverse_Enzym_Activities"/>
</dbReference>
<evidence type="ECO:0000313" key="3">
    <source>
        <dbReference type="EMBL" id="GIP54858.1"/>
    </source>
</evidence>
<dbReference type="GO" id="GO:0016787">
    <property type="term" value="F:hydrolase activity"/>
    <property type="evidence" value="ECO:0007669"/>
    <property type="project" value="UniProtKB-KW"/>
</dbReference>
<organism evidence="3 4">
    <name type="scientific">Paenibacillus vini</name>
    <dbReference type="NCBI Taxonomy" id="1476024"/>
    <lineage>
        <taxon>Bacteria</taxon>
        <taxon>Bacillati</taxon>
        <taxon>Bacillota</taxon>
        <taxon>Bacilli</taxon>
        <taxon>Bacillales</taxon>
        <taxon>Paenibacillaceae</taxon>
        <taxon>Paenibacillus</taxon>
    </lineage>
</organism>
<keyword evidence="1 3" id="KW-0378">Hydrolase</keyword>
<dbReference type="Pfam" id="PF00144">
    <property type="entry name" value="Beta-lactamase"/>
    <property type="match status" value="1"/>
</dbReference>
<dbReference type="PANTHER" id="PTHR43283">
    <property type="entry name" value="BETA-LACTAMASE-RELATED"/>
    <property type="match status" value="1"/>
</dbReference>
<dbReference type="InterPro" id="IPR001466">
    <property type="entry name" value="Beta-lactam-related"/>
</dbReference>
<proteinExistence type="predicted"/>
<protein>
    <submittedName>
        <fullName evidence="3">Serine hydrolase</fullName>
    </submittedName>
</protein>
<dbReference type="RefSeq" id="WP_213656021.1">
    <property type="nucleotide sequence ID" value="NZ_BOSL01000014.1"/>
</dbReference>
<dbReference type="Gene3D" id="3.40.710.10">
    <property type="entry name" value="DD-peptidase/beta-lactamase superfamily"/>
    <property type="match status" value="1"/>
</dbReference>
<reference evidence="3 4" key="1">
    <citation type="submission" date="2021-03" db="EMBL/GenBank/DDBJ databases">
        <title>Antimicrobial resistance genes in bacteria isolated from Japanese honey, and their potential for conferring macrolide and lincosamide resistance in the American foulbrood pathogen Paenibacillus larvae.</title>
        <authorList>
            <person name="Okamoto M."/>
            <person name="Kumagai M."/>
            <person name="Kanamori H."/>
            <person name="Takamatsu D."/>
        </authorList>
    </citation>
    <scope>NUCLEOTIDE SEQUENCE [LARGE SCALE GENOMIC DNA]</scope>
    <source>
        <strain evidence="3 4">J42TS3</strain>
    </source>
</reference>
<gene>
    <name evidence="3" type="ORF">J42TS3_38930</name>
</gene>
<evidence type="ECO:0000256" key="1">
    <source>
        <dbReference type="ARBA" id="ARBA00022801"/>
    </source>
</evidence>